<evidence type="ECO:0000313" key="3">
    <source>
        <dbReference type="Proteomes" id="UP001327027"/>
    </source>
</evidence>
<accession>A0ABU5ZZH3</accession>
<comment type="caution">
    <text evidence="2">The sequence shown here is derived from an EMBL/GenBank/DDBJ whole genome shotgun (WGS) entry which is preliminary data.</text>
</comment>
<sequence length="747" mass="85531">MIYKNFPKYVLRAPLFSFSFYQKLTQDTILEEEALRKVCEDKIIKEAIFLASPALYSEFEKWLRGDIKDRDKSDRMMYSVLKYISRMSSRCTPFGLFAGTSVGEFSDETTIELQDKSKNERHTRLDMNYLVALSQDIVKNEAIRDQLLFFPNTSIYKTGHQLRYVEYTYVNSRRIHHIVGVEHSDYLQEVIDKAQQGALLSDLAAILVDDEITIEEATDFIHQLVESQLLISELEPSVSGPEFMDQILPVLRKLKGTQELITELEKTQATLEKLDSAIGNEAEHYIALSESLKKLDVGFELKYMFQTDMSLSPKVNTLEKKWLYKVQKALTLLNRITLPPKETLISSFKSAFYERYEEREVPLSKALDVELGVGFLQNQGLGDVSNIIDDLVLPQKNNGKVAREIRWSPVDAILQKKLVRCIEQNQNSIILTDKDFEDFEENWDDLPDTISTMTEIVKIDGEEKIILSSAGGSSAANLLGRFCHGDEALNTYTQAIIDIEQQENPDKILAEIVHLPESRVGNILMRPAFRKYEIPYLAKSILDTKNQLTLDDLMVSATVHGGVKLRSKKLNKEVIPHLTNAHNYSGNALPIYQFLANMQTQNLRSGIGFNWGPLANEYDFLPRVEYKGVIFSAATWNIKSDEIKPMLDTYNAPDQLTDRINTFVVSKKLPQYILLIDGDNELLVNTRNITSMKMLLETIKKRNSFKIKEFLHAEEGIIKEKGEAYTNQVIFSFYNEKKLKNTTAHNE</sequence>
<evidence type="ECO:0000259" key="1">
    <source>
        <dbReference type="Pfam" id="PF04738"/>
    </source>
</evidence>
<gene>
    <name evidence="2" type="ORF">U6A24_17520</name>
</gene>
<organism evidence="2 3">
    <name type="scientific">Aquimarina gracilis</name>
    <dbReference type="NCBI Taxonomy" id="874422"/>
    <lineage>
        <taxon>Bacteria</taxon>
        <taxon>Pseudomonadati</taxon>
        <taxon>Bacteroidota</taxon>
        <taxon>Flavobacteriia</taxon>
        <taxon>Flavobacteriales</taxon>
        <taxon>Flavobacteriaceae</taxon>
        <taxon>Aquimarina</taxon>
    </lineage>
</organism>
<dbReference type="Proteomes" id="UP001327027">
    <property type="component" value="Unassembled WGS sequence"/>
</dbReference>
<dbReference type="Pfam" id="PF04738">
    <property type="entry name" value="Lant_dehydr_N"/>
    <property type="match status" value="1"/>
</dbReference>
<feature type="domain" description="Lantibiotic dehydratase N-terminal" evidence="1">
    <location>
        <begin position="41"/>
        <end position="693"/>
    </location>
</feature>
<proteinExistence type="predicted"/>
<protein>
    <submittedName>
        <fullName evidence="2">Lantibiotic dehydratase family protein</fullName>
    </submittedName>
</protein>
<keyword evidence="3" id="KW-1185">Reference proteome</keyword>
<evidence type="ECO:0000313" key="2">
    <source>
        <dbReference type="EMBL" id="MEB3347279.1"/>
    </source>
</evidence>
<name>A0ABU5ZZH3_9FLAO</name>
<dbReference type="InterPro" id="IPR006827">
    <property type="entry name" value="Lant_deHydtase_N"/>
</dbReference>
<dbReference type="RefSeq" id="WP_324181302.1">
    <property type="nucleotide sequence ID" value="NZ_BAABAW010000025.1"/>
</dbReference>
<dbReference type="EMBL" id="JAYKLX010000008">
    <property type="protein sequence ID" value="MEB3347279.1"/>
    <property type="molecule type" value="Genomic_DNA"/>
</dbReference>
<reference evidence="2 3" key="1">
    <citation type="journal article" date="2013" name="Int. J. Syst. Evol. Microbiol.">
        <title>Aquimarina gracilis sp. nov., isolated from the gut microflora of a mussel, Mytilus coruscus, and emended description of Aquimarina spongiae.</title>
        <authorList>
            <person name="Park S.C."/>
            <person name="Choe H.N."/>
            <person name="Baik K.S."/>
            <person name="Seong C.N."/>
        </authorList>
    </citation>
    <scope>NUCLEOTIDE SEQUENCE [LARGE SCALE GENOMIC DNA]</scope>
    <source>
        <strain evidence="2 3">PSC32</strain>
    </source>
</reference>